<keyword evidence="10" id="KW-1185">Reference proteome</keyword>
<sequence length="269" mass="28171">MVNEDMVSGDRVAVVTGAGGGIGASIAVALAAAGYRVVVNDRNGDNAIHVCGRLNENRTRPIALPHAGDITDPAAIADLSRLVEARWGRVDVLVNNAGIGEAPRPFEDMTADRVRKLLDVLLLGTMMCTHQIGTDFMIGARYGRIINVTSVVGMVGDPRLHAYAAAKAAQAMFTKTLAADWARHGITVNAVAPGYTRTDTVAQLVREGRLDDVALRRRTPTAALSSGDDIARVVTFLAEPDNGQLTGVEIPVDGGWTAYGAAGPAAHVG</sequence>
<comment type="subcellular location">
    <subcellularLocation>
        <location evidence="1">Secreted</location>
        <location evidence="1">Cell wall</location>
    </subcellularLocation>
</comment>
<evidence type="ECO:0000313" key="9">
    <source>
        <dbReference type="EMBL" id="NMO02322.1"/>
    </source>
</evidence>
<keyword evidence="8" id="KW-1133">Transmembrane helix</keyword>
<dbReference type="Pfam" id="PF00106">
    <property type="entry name" value="adh_short"/>
    <property type="match status" value="1"/>
</dbReference>
<dbReference type="RefSeq" id="WP_170194829.1">
    <property type="nucleotide sequence ID" value="NZ_JABBNB010000013.1"/>
</dbReference>
<keyword evidence="8" id="KW-0472">Membrane</keyword>
<keyword evidence="3" id="KW-0964">Secreted</keyword>
<dbReference type="PANTHER" id="PTHR42879">
    <property type="entry name" value="3-OXOACYL-(ACYL-CARRIER-PROTEIN) REDUCTASE"/>
    <property type="match status" value="1"/>
</dbReference>
<evidence type="ECO:0000256" key="8">
    <source>
        <dbReference type="SAM" id="Phobius"/>
    </source>
</evidence>
<evidence type="ECO:0000256" key="2">
    <source>
        <dbReference type="ARBA" id="ARBA00006484"/>
    </source>
</evidence>
<dbReference type="GO" id="GO:0004316">
    <property type="term" value="F:3-oxoacyl-[acyl-carrier-protein] reductase (NADPH) activity"/>
    <property type="evidence" value="ECO:0007669"/>
    <property type="project" value="UniProtKB-EC"/>
</dbReference>
<dbReference type="PANTHER" id="PTHR42879:SF2">
    <property type="entry name" value="3-OXOACYL-[ACYL-CARRIER-PROTEIN] REDUCTASE FABG"/>
    <property type="match status" value="1"/>
</dbReference>
<gene>
    <name evidence="9" type="ORF">HH308_13975</name>
</gene>
<evidence type="ECO:0000256" key="5">
    <source>
        <dbReference type="ARBA" id="ARBA00040781"/>
    </source>
</evidence>
<evidence type="ECO:0000256" key="3">
    <source>
        <dbReference type="ARBA" id="ARBA00022512"/>
    </source>
</evidence>
<dbReference type="InterPro" id="IPR002347">
    <property type="entry name" value="SDR_fam"/>
</dbReference>
<dbReference type="CDD" id="cd05233">
    <property type="entry name" value="SDR_c"/>
    <property type="match status" value="1"/>
</dbReference>
<name>A0A848KVN2_9ACTN</name>
<dbReference type="EMBL" id="JABBNB010000013">
    <property type="protein sequence ID" value="NMO02322.1"/>
    <property type="molecule type" value="Genomic_DNA"/>
</dbReference>
<dbReference type="InterPro" id="IPR036291">
    <property type="entry name" value="NAD(P)-bd_dom_sf"/>
</dbReference>
<dbReference type="PRINTS" id="PR00080">
    <property type="entry name" value="SDRFAMILY"/>
</dbReference>
<comment type="catalytic activity">
    <reaction evidence="6">
        <text>a (3R)-hydroxyacyl-[ACP] + NADP(+) = a 3-oxoacyl-[ACP] + NADPH + H(+)</text>
        <dbReference type="Rhea" id="RHEA:17397"/>
        <dbReference type="Rhea" id="RHEA-COMP:9916"/>
        <dbReference type="Rhea" id="RHEA-COMP:9945"/>
        <dbReference type="ChEBI" id="CHEBI:15378"/>
        <dbReference type="ChEBI" id="CHEBI:57783"/>
        <dbReference type="ChEBI" id="CHEBI:58349"/>
        <dbReference type="ChEBI" id="CHEBI:78776"/>
        <dbReference type="ChEBI" id="CHEBI:78827"/>
        <dbReference type="EC" id="1.1.1.100"/>
    </reaction>
    <physiologicalReaction direction="right-to-left" evidence="6">
        <dbReference type="Rhea" id="RHEA:17399"/>
    </physiologicalReaction>
</comment>
<evidence type="ECO:0000313" key="10">
    <source>
        <dbReference type="Proteomes" id="UP000550729"/>
    </source>
</evidence>
<dbReference type="SUPFAM" id="SSF51735">
    <property type="entry name" value="NAD(P)-binding Rossmann-fold domains"/>
    <property type="match status" value="1"/>
</dbReference>
<evidence type="ECO:0000256" key="6">
    <source>
        <dbReference type="ARBA" id="ARBA00047400"/>
    </source>
</evidence>
<dbReference type="PRINTS" id="PR00081">
    <property type="entry name" value="GDHRDH"/>
</dbReference>
<keyword evidence="8" id="KW-0812">Transmembrane</keyword>
<proteinExistence type="inferred from homology"/>
<keyword evidence="4" id="KW-0560">Oxidoreductase</keyword>
<comment type="similarity">
    <text evidence="2 7">Belongs to the short-chain dehydrogenases/reductases (SDR) family.</text>
</comment>
<accession>A0A848KVN2</accession>
<evidence type="ECO:0000256" key="4">
    <source>
        <dbReference type="ARBA" id="ARBA00023002"/>
    </source>
</evidence>
<evidence type="ECO:0000256" key="7">
    <source>
        <dbReference type="RuleBase" id="RU000363"/>
    </source>
</evidence>
<dbReference type="InterPro" id="IPR050259">
    <property type="entry name" value="SDR"/>
</dbReference>
<protein>
    <recommendedName>
        <fullName evidence="5">3-oxoacyl-[acyl-carrier-protein] reductase MabA</fullName>
    </recommendedName>
</protein>
<comment type="caution">
    <text evidence="9">The sequence shown here is derived from an EMBL/GenBank/DDBJ whole genome shotgun (WGS) entry which is preliminary data.</text>
</comment>
<evidence type="ECO:0000256" key="1">
    <source>
        <dbReference type="ARBA" id="ARBA00004191"/>
    </source>
</evidence>
<keyword evidence="3" id="KW-0134">Cell wall</keyword>
<organism evidence="9 10">
    <name type="scientific">Gordonia asplenii</name>
    <dbReference type="NCBI Taxonomy" id="2725283"/>
    <lineage>
        <taxon>Bacteria</taxon>
        <taxon>Bacillati</taxon>
        <taxon>Actinomycetota</taxon>
        <taxon>Actinomycetes</taxon>
        <taxon>Mycobacteriales</taxon>
        <taxon>Gordoniaceae</taxon>
        <taxon>Gordonia</taxon>
    </lineage>
</organism>
<dbReference type="AlphaFoldDB" id="A0A848KVN2"/>
<dbReference type="Proteomes" id="UP000550729">
    <property type="component" value="Unassembled WGS sequence"/>
</dbReference>
<reference evidence="9 10" key="1">
    <citation type="submission" date="2020-04" db="EMBL/GenBank/DDBJ databases">
        <title>Gordonia sp. nov. TBRC 11910.</title>
        <authorList>
            <person name="Suriyachadkun C."/>
        </authorList>
    </citation>
    <scope>NUCLEOTIDE SEQUENCE [LARGE SCALE GENOMIC DNA]</scope>
    <source>
        <strain evidence="9 10">TBRC 11910</strain>
    </source>
</reference>
<dbReference type="FunFam" id="3.40.50.720:FF:000084">
    <property type="entry name" value="Short-chain dehydrogenase reductase"/>
    <property type="match status" value="1"/>
</dbReference>
<dbReference type="Gene3D" id="3.40.50.720">
    <property type="entry name" value="NAD(P)-binding Rossmann-like Domain"/>
    <property type="match status" value="1"/>
</dbReference>
<feature type="transmembrane region" description="Helical" evidence="8">
    <location>
        <begin position="12"/>
        <end position="33"/>
    </location>
</feature>